<proteinExistence type="predicted"/>
<evidence type="ECO:0000313" key="3">
    <source>
        <dbReference type="Proteomes" id="UP001500067"/>
    </source>
</evidence>
<accession>A0ABP8N7C2</accession>
<organism evidence="2 3">
    <name type="scientific">Nemorincola caseinilytica</name>
    <dbReference type="NCBI Taxonomy" id="2054315"/>
    <lineage>
        <taxon>Bacteria</taxon>
        <taxon>Pseudomonadati</taxon>
        <taxon>Bacteroidota</taxon>
        <taxon>Chitinophagia</taxon>
        <taxon>Chitinophagales</taxon>
        <taxon>Chitinophagaceae</taxon>
        <taxon>Nemorincola</taxon>
    </lineage>
</organism>
<dbReference type="SUPFAM" id="SSF51735">
    <property type="entry name" value="NAD(P)-binding Rossmann-fold domains"/>
    <property type="match status" value="1"/>
</dbReference>
<gene>
    <name evidence="2" type="primary">rfbG</name>
    <name evidence="2" type="ORF">GCM10023093_03790</name>
</gene>
<sequence>MEKVVTEAYLRKAYSGKRVFLTGHTGFKGSWMLQILHWLGANVKGYSLAPEKPNDLYHQVQGDKLCYSSVIADVCDKQKLQTEMARFEPDFVFHLAAQPLVRRGYDMPSYTFMVNAQGTAHVLDAMRCLTAPAVGVMITTDKVYDNPERGIPFAEDDKLGGYDPYSASKASAEIVIDSYRRSFFNPAKYDTHKKSIASARAGNVIGGGDYSDDRIVADIVRAISFGDTVTLRNPASVRPWQHVLEPVVAYLALGAHMAADPVRYSTAYNFGPDPDDMLTVEELTKEFIAHYGQGAYEATPDANAPHEAKLLLLNSEKALNDLGWRSLMDARTAIRWTAEWYADKQTSAYEKCMQQIKAYFS</sequence>
<dbReference type="PANTHER" id="PTHR43000">
    <property type="entry name" value="DTDP-D-GLUCOSE 4,6-DEHYDRATASE-RELATED"/>
    <property type="match status" value="1"/>
</dbReference>
<reference evidence="3" key="1">
    <citation type="journal article" date="2019" name="Int. J. Syst. Evol. Microbiol.">
        <title>The Global Catalogue of Microorganisms (GCM) 10K type strain sequencing project: providing services to taxonomists for standard genome sequencing and annotation.</title>
        <authorList>
            <consortium name="The Broad Institute Genomics Platform"/>
            <consortium name="The Broad Institute Genome Sequencing Center for Infectious Disease"/>
            <person name="Wu L."/>
            <person name="Ma J."/>
        </authorList>
    </citation>
    <scope>NUCLEOTIDE SEQUENCE [LARGE SCALE GENOMIC DNA]</scope>
    <source>
        <strain evidence="3">JCM 32105</strain>
    </source>
</reference>
<comment type="caution">
    <text evidence="2">The sequence shown here is derived from an EMBL/GenBank/DDBJ whole genome shotgun (WGS) entry which is preliminary data.</text>
</comment>
<keyword evidence="3" id="KW-1185">Reference proteome</keyword>
<feature type="domain" description="NAD(P)-binding" evidence="1">
    <location>
        <begin position="21"/>
        <end position="334"/>
    </location>
</feature>
<dbReference type="InterPro" id="IPR016040">
    <property type="entry name" value="NAD(P)-bd_dom"/>
</dbReference>
<dbReference type="NCBIfam" id="TIGR02622">
    <property type="entry name" value="CDP_4_6_dhtase"/>
    <property type="match status" value="1"/>
</dbReference>
<name>A0ABP8N7C2_9BACT</name>
<evidence type="ECO:0000313" key="2">
    <source>
        <dbReference type="EMBL" id="GAA4460697.1"/>
    </source>
</evidence>
<dbReference type="Pfam" id="PF16363">
    <property type="entry name" value="GDP_Man_Dehyd"/>
    <property type="match status" value="1"/>
</dbReference>
<dbReference type="Gene3D" id="3.90.25.10">
    <property type="entry name" value="UDP-galactose 4-epimerase, domain 1"/>
    <property type="match status" value="1"/>
</dbReference>
<dbReference type="InterPro" id="IPR013445">
    <property type="entry name" value="CDP_4_6_deHydtase"/>
</dbReference>
<dbReference type="EMBL" id="BAABFA010000004">
    <property type="protein sequence ID" value="GAA4460697.1"/>
    <property type="molecule type" value="Genomic_DNA"/>
</dbReference>
<dbReference type="Proteomes" id="UP001500067">
    <property type="component" value="Unassembled WGS sequence"/>
</dbReference>
<dbReference type="Gene3D" id="3.40.50.720">
    <property type="entry name" value="NAD(P)-binding Rossmann-like Domain"/>
    <property type="match status" value="1"/>
</dbReference>
<dbReference type="InterPro" id="IPR036291">
    <property type="entry name" value="NAD(P)-bd_dom_sf"/>
</dbReference>
<dbReference type="RefSeq" id="WP_345077694.1">
    <property type="nucleotide sequence ID" value="NZ_BAABFA010000004.1"/>
</dbReference>
<evidence type="ECO:0000259" key="1">
    <source>
        <dbReference type="Pfam" id="PF16363"/>
    </source>
</evidence>
<protein>
    <submittedName>
        <fullName evidence="2">CDP-glucose 4,6-dehydratase</fullName>
    </submittedName>
</protein>